<dbReference type="GeneID" id="115886090"/>
<dbReference type="InterPro" id="IPR011706">
    <property type="entry name" value="Cu-oxidase_C"/>
</dbReference>
<dbReference type="GO" id="GO:0006826">
    <property type="term" value="P:iron ion transport"/>
    <property type="evidence" value="ECO:0007669"/>
    <property type="project" value="TreeGrafter"/>
</dbReference>
<protein>
    <submittedName>
        <fullName evidence="10">Laccase-like</fullName>
    </submittedName>
</protein>
<dbReference type="PANTHER" id="PTHR11709:SF394">
    <property type="entry name" value="FI03373P-RELATED"/>
    <property type="match status" value="1"/>
</dbReference>
<dbReference type="InParanoid" id="A0A6J2YAV2"/>
<dbReference type="RefSeq" id="XP_030761003.1">
    <property type="nucleotide sequence ID" value="XM_030905143.1"/>
</dbReference>
<evidence type="ECO:0000313" key="9">
    <source>
        <dbReference type="Proteomes" id="UP000504635"/>
    </source>
</evidence>
<keyword evidence="2" id="KW-0479">Metal-binding</keyword>
<dbReference type="InterPro" id="IPR045087">
    <property type="entry name" value="Cu-oxidase_fam"/>
</dbReference>
<gene>
    <name evidence="10" type="primary">LOC115886090</name>
</gene>
<dbReference type="GO" id="GO:0016491">
    <property type="term" value="F:oxidoreductase activity"/>
    <property type="evidence" value="ECO:0007669"/>
    <property type="project" value="UniProtKB-KW"/>
</dbReference>
<evidence type="ECO:0000256" key="4">
    <source>
        <dbReference type="ARBA" id="ARBA00023008"/>
    </source>
</evidence>
<organism evidence="9 10">
    <name type="scientific">Sitophilus oryzae</name>
    <name type="common">Rice weevil</name>
    <name type="synonym">Curculio oryzae</name>
    <dbReference type="NCBI Taxonomy" id="7048"/>
    <lineage>
        <taxon>Eukaryota</taxon>
        <taxon>Metazoa</taxon>
        <taxon>Ecdysozoa</taxon>
        <taxon>Arthropoda</taxon>
        <taxon>Hexapoda</taxon>
        <taxon>Insecta</taxon>
        <taxon>Pterygota</taxon>
        <taxon>Neoptera</taxon>
        <taxon>Endopterygota</taxon>
        <taxon>Coleoptera</taxon>
        <taxon>Polyphaga</taxon>
        <taxon>Cucujiformia</taxon>
        <taxon>Curculionidae</taxon>
        <taxon>Dryophthorinae</taxon>
        <taxon>Sitophilus</taxon>
    </lineage>
</organism>
<dbReference type="PANTHER" id="PTHR11709">
    <property type="entry name" value="MULTI-COPPER OXIDASE"/>
    <property type="match status" value="1"/>
</dbReference>
<dbReference type="KEGG" id="soy:115886090"/>
<feature type="transmembrane region" description="Helical" evidence="5">
    <location>
        <begin position="35"/>
        <end position="55"/>
    </location>
</feature>
<dbReference type="CDD" id="cd13905">
    <property type="entry name" value="CuRO_3_tcLLC2_insect_like"/>
    <property type="match status" value="1"/>
</dbReference>
<dbReference type="Gene3D" id="2.60.40.420">
    <property type="entry name" value="Cupredoxins - blue copper proteins"/>
    <property type="match status" value="3"/>
</dbReference>
<dbReference type="Pfam" id="PF07732">
    <property type="entry name" value="Cu-oxidase_3"/>
    <property type="match status" value="1"/>
</dbReference>
<feature type="domain" description="Plastocyanin-like" evidence="8">
    <location>
        <begin position="120"/>
        <end position="225"/>
    </location>
</feature>
<keyword evidence="5" id="KW-0472">Membrane</keyword>
<accession>A0A6J2YAV2</accession>
<keyword evidence="4" id="KW-0186">Copper</keyword>
<dbReference type="OrthoDB" id="2121828at2759"/>
<dbReference type="FunFam" id="2.60.40.420:FF:000045">
    <property type="entry name" value="Laccase 2"/>
    <property type="match status" value="1"/>
</dbReference>
<dbReference type="InterPro" id="IPR001117">
    <property type="entry name" value="Cu-oxidase_2nd"/>
</dbReference>
<keyword evidence="5" id="KW-1133">Transmembrane helix</keyword>
<dbReference type="AlphaFoldDB" id="A0A6J2YAV2"/>
<dbReference type="Pfam" id="PF07731">
    <property type="entry name" value="Cu-oxidase_2"/>
    <property type="match status" value="1"/>
</dbReference>
<evidence type="ECO:0000259" key="8">
    <source>
        <dbReference type="Pfam" id="PF07732"/>
    </source>
</evidence>
<dbReference type="CDD" id="cd13858">
    <property type="entry name" value="CuRO_1_tcLCC2_insect_like"/>
    <property type="match status" value="1"/>
</dbReference>
<evidence type="ECO:0000256" key="5">
    <source>
        <dbReference type="SAM" id="Phobius"/>
    </source>
</evidence>
<proteinExistence type="inferred from homology"/>
<evidence type="ECO:0000259" key="6">
    <source>
        <dbReference type="Pfam" id="PF00394"/>
    </source>
</evidence>
<dbReference type="GO" id="GO:0005507">
    <property type="term" value="F:copper ion binding"/>
    <property type="evidence" value="ECO:0007669"/>
    <property type="project" value="InterPro"/>
</dbReference>
<sequence length="653" mass="73462">MVEESEKTTINNNNNNISIINKDYKMTAMSTSQNILIRLSIILGMSAAVVTILYLTPMPDQNFKSCDRPCHELDWPMICRVKLNIEMYHTDNHICQGCRKNVSGTHSQCSNIFCQLNEESSPRSIITANRRIPGPPIQVCQNDILIVDVINKIPGKSVTLHWRGQPNHEAPFMDGVPMVTQCPIPSHTVFQYKFRASYAGTHFYHAFTDADRSNGLFGALIVRKAERVEPHKKLYDVDLKEHVVMISEWSGDFSHPSHTDPTQSTTLLINGKAPSERGSSLALFNIHPGKRHRFRAAYVSGTAGCPVTLTIDEHPVKVIALDGNPITPHEVTGVKLSKGERVDFVLKAGLSKGAYYMNVKSTCQETDLHGLAVVNYKSPEASFETDNKIDNAAPKNVEKTSRHFDTSLCESEVGKVCLANVKSLQKMPEELRKEEVDRKIFLEIDYKYDGKGSNNDGFTDLRPKTYRINNLTFAYPSSPLLTQPMDVPSSLICNEVLVPGTCKDDASICECVHLEDIPLGQSVEVIIIDKAGDEDEHVFHFHGNHFYIVGSRQFDRPMSRQEIVDLDEENDLVKRNLRNPVKKDTIRVPKYGVVVLRFLADNPGIWMLRDEKPRGWTKGLDMVFEVGDRHEMVSTPSNFPTCGNYIGPEFFLL</sequence>
<evidence type="ECO:0000259" key="7">
    <source>
        <dbReference type="Pfam" id="PF07731"/>
    </source>
</evidence>
<keyword evidence="5" id="KW-0812">Transmembrane</keyword>
<evidence type="ECO:0000256" key="3">
    <source>
        <dbReference type="ARBA" id="ARBA00023002"/>
    </source>
</evidence>
<dbReference type="InterPro" id="IPR011707">
    <property type="entry name" value="Cu-oxidase-like_N"/>
</dbReference>
<dbReference type="SUPFAM" id="SSF49503">
    <property type="entry name" value="Cupredoxins"/>
    <property type="match status" value="3"/>
</dbReference>
<evidence type="ECO:0000313" key="10">
    <source>
        <dbReference type="RefSeq" id="XP_030761003.1"/>
    </source>
</evidence>
<feature type="domain" description="Plastocyanin-like" evidence="6">
    <location>
        <begin position="259"/>
        <end position="377"/>
    </location>
</feature>
<evidence type="ECO:0000256" key="2">
    <source>
        <dbReference type="ARBA" id="ARBA00022723"/>
    </source>
</evidence>
<dbReference type="Pfam" id="PF00394">
    <property type="entry name" value="Cu-oxidase"/>
    <property type="match status" value="1"/>
</dbReference>
<keyword evidence="9" id="KW-1185">Reference proteome</keyword>
<reference evidence="10" key="1">
    <citation type="submission" date="2025-08" db="UniProtKB">
        <authorList>
            <consortium name="RefSeq"/>
        </authorList>
    </citation>
    <scope>IDENTIFICATION</scope>
    <source>
        <tissue evidence="10">Gonads</tissue>
    </source>
</reference>
<comment type="similarity">
    <text evidence="1">Belongs to the multicopper oxidase family.</text>
</comment>
<name>A0A6J2YAV2_SITOR</name>
<dbReference type="GO" id="GO:0005886">
    <property type="term" value="C:plasma membrane"/>
    <property type="evidence" value="ECO:0007669"/>
    <property type="project" value="TreeGrafter"/>
</dbReference>
<feature type="domain" description="Plastocyanin-like" evidence="7">
    <location>
        <begin position="504"/>
        <end position="626"/>
    </location>
</feature>
<evidence type="ECO:0000256" key="1">
    <source>
        <dbReference type="ARBA" id="ARBA00010609"/>
    </source>
</evidence>
<dbReference type="Proteomes" id="UP000504635">
    <property type="component" value="Unplaced"/>
</dbReference>
<dbReference type="InterPro" id="IPR008972">
    <property type="entry name" value="Cupredoxin"/>
</dbReference>
<keyword evidence="3" id="KW-0560">Oxidoreductase</keyword>